<reference evidence="2 3" key="1">
    <citation type="submission" date="2018-09" db="EMBL/GenBank/DDBJ databases">
        <authorList>
            <person name="Livingstone P.G."/>
            <person name="Whitworth D.E."/>
        </authorList>
    </citation>
    <scope>NUCLEOTIDE SEQUENCE [LARGE SCALE GENOMIC DNA]</scope>
    <source>
        <strain evidence="2 3">CA031B</strain>
    </source>
</reference>
<organism evidence="2 3">
    <name type="scientific">Corallococcus praedator</name>
    <dbReference type="NCBI Taxonomy" id="2316724"/>
    <lineage>
        <taxon>Bacteria</taxon>
        <taxon>Pseudomonadati</taxon>
        <taxon>Myxococcota</taxon>
        <taxon>Myxococcia</taxon>
        <taxon>Myxococcales</taxon>
        <taxon>Cystobacterineae</taxon>
        <taxon>Myxococcaceae</taxon>
        <taxon>Corallococcus</taxon>
    </lineage>
</organism>
<evidence type="ECO:0000313" key="3">
    <source>
        <dbReference type="Proteomes" id="UP000278907"/>
    </source>
</evidence>
<dbReference type="Pfam" id="PF01527">
    <property type="entry name" value="HTH_Tnp_1"/>
    <property type="match status" value="1"/>
</dbReference>
<keyword evidence="3" id="KW-1185">Reference proteome</keyword>
<dbReference type="InterPro" id="IPR002514">
    <property type="entry name" value="Transposase_8"/>
</dbReference>
<proteinExistence type="predicted"/>
<evidence type="ECO:0000256" key="1">
    <source>
        <dbReference type="SAM" id="MobiDB-lite"/>
    </source>
</evidence>
<dbReference type="Gene3D" id="1.10.10.60">
    <property type="entry name" value="Homeodomain-like"/>
    <property type="match status" value="1"/>
</dbReference>
<evidence type="ECO:0000313" key="2">
    <source>
        <dbReference type="EMBL" id="RKI17144.1"/>
    </source>
</evidence>
<protein>
    <submittedName>
        <fullName evidence="2">Transposase</fullName>
    </submittedName>
</protein>
<comment type="caution">
    <text evidence="2">The sequence shown here is derived from an EMBL/GenBank/DDBJ whole genome shotgun (WGS) entry which is preliminary data.</text>
</comment>
<dbReference type="InterPro" id="IPR051839">
    <property type="entry name" value="RD_transcriptional_regulator"/>
</dbReference>
<dbReference type="InterPro" id="IPR009057">
    <property type="entry name" value="Homeodomain-like_sf"/>
</dbReference>
<dbReference type="PANTHER" id="PTHR33215">
    <property type="entry name" value="PROTEIN DISTAL ANTENNA"/>
    <property type="match status" value="1"/>
</dbReference>
<dbReference type="PANTHER" id="PTHR33215:SF13">
    <property type="entry name" value="PROTEIN DISTAL ANTENNA"/>
    <property type="match status" value="1"/>
</dbReference>
<dbReference type="EMBL" id="RAWI01000005">
    <property type="protein sequence ID" value="RKI17144.1"/>
    <property type="molecule type" value="Genomic_DNA"/>
</dbReference>
<gene>
    <name evidence="2" type="ORF">D7Y13_01570</name>
</gene>
<name>A0ABX9QRP7_9BACT</name>
<accession>A0ABX9QRP7</accession>
<sequence length="108" mass="12150">MSTTMPRRERRKYTPEFKARAVKLVLEEGKSRAQVAKDLDLTRSALETWVRQARADAGQGPSGALTSSEKEELTHLRREVRQLRMEREILKNAAAHSTGECKTLSSPG</sequence>
<dbReference type="Proteomes" id="UP000278907">
    <property type="component" value="Unassembled WGS sequence"/>
</dbReference>
<feature type="region of interest" description="Disordered" evidence="1">
    <location>
        <begin position="53"/>
        <end position="73"/>
    </location>
</feature>
<dbReference type="SUPFAM" id="SSF46689">
    <property type="entry name" value="Homeodomain-like"/>
    <property type="match status" value="1"/>
</dbReference>